<feature type="compositionally biased region" description="Low complexity" evidence="1">
    <location>
        <begin position="389"/>
        <end position="407"/>
    </location>
</feature>
<accession>A0A5M9JVA9</accession>
<evidence type="ECO:0000313" key="3">
    <source>
        <dbReference type="EMBL" id="KAA8571722.1"/>
    </source>
</evidence>
<keyword evidence="2" id="KW-0472">Membrane</keyword>
<keyword evidence="2" id="KW-0812">Transmembrane</keyword>
<feature type="transmembrane region" description="Helical" evidence="2">
    <location>
        <begin position="20"/>
        <end position="38"/>
    </location>
</feature>
<organism evidence="3 4">
    <name type="scientific">Monilinia fructicola</name>
    <name type="common">Brown rot fungus</name>
    <name type="synonym">Ciboria fructicola</name>
    <dbReference type="NCBI Taxonomy" id="38448"/>
    <lineage>
        <taxon>Eukaryota</taxon>
        <taxon>Fungi</taxon>
        <taxon>Dikarya</taxon>
        <taxon>Ascomycota</taxon>
        <taxon>Pezizomycotina</taxon>
        <taxon>Leotiomycetes</taxon>
        <taxon>Helotiales</taxon>
        <taxon>Sclerotiniaceae</taxon>
        <taxon>Monilinia</taxon>
    </lineage>
</organism>
<keyword evidence="4" id="KW-1185">Reference proteome</keyword>
<evidence type="ECO:0000256" key="2">
    <source>
        <dbReference type="SAM" id="Phobius"/>
    </source>
</evidence>
<feature type="region of interest" description="Disordered" evidence="1">
    <location>
        <begin position="384"/>
        <end position="407"/>
    </location>
</feature>
<evidence type="ECO:0000256" key="1">
    <source>
        <dbReference type="SAM" id="MobiDB-lite"/>
    </source>
</evidence>
<dbReference type="AlphaFoldDB" id="A0A5M9JVA9"/>
<dbReference type="Proteomes" id="UP000322873">
    <property type="component" value="Unassembled WGS sequence"/>
</dbReference>
<comment type="caution">
    <text evidence="3">The sequence shown here is derived from an EMBL/GenBank/DDBJ whole genome shotgun (WGS) entry which is preliminary data.</text>
</comment>
<proteinExistence type="predicted"/>
<dbReference type="VEuPathDB" id="FungiDB:MFRU_016g01760"/>
<feature type="compositionally biased region" description="Basic and acidic residues" evidence="1">
    <location>
        <begin position="517"/>
        <end position="536"/>
    </location>
</feature>
<sequence length="739" mass="83728">MWAEPKAILVLPQSKSSNYLSLLSIIIAIFVLAGLYQMDQIAPPPYSETDIFSNTNTTILTPTTTESDNASGVAGRLRSNSSSTENSLIYTPYSQTEPDHQRFGNSFGHHFAHDYFESRPIPRHFSAQSISQHNIHVTTRSTPDDIPIPPSAPNYRFTQQDWSTFLNYLLPDHTSNVNNDVADRKLKAEFIDGEIQRLRLNENDHFRVDIDQVQAQLSPLRQSIASPNADWAKRVDEMITVWNEGFFVPRGLKIVRIDMGNPEFEERTNSMPGAWTTDEEEPSNFPGRSKARRCMFRRRSPRHKQTQGFRIGTVVANDEGFTIGKNGLVASSNGFSVGNMFVVDNKGLRVGGRRGFRADEHGVSMGGCRFRGRRGLYSYHERHGRNVRSHCSSSSSSSSSTSNSDVSVRSLPDYKNLKGQQLSAAKDTLTAWLNHPEYPMTTSTVRKMKQDIKHAKEDSKFNKPTSGEDLASLRKEVKELLKRFKHEKKSQNKAEKIIRKEQRGLIKAHRKERKNMRKAERMAKKEDRKKWKREDPPSDFAGPIPSVTQPSLPEIPSVRHPPLPGTTKHPSYISAFEAQNPSMTAIHESWPFFPSLHPQAQARISNHNLPSSILGSTHSFSQTVSTTHSQAYTLLARADAKEVQAMSLQIALNNNGDNRSTVENISTVEEREEETQRKKEGWQEMHILKGEAAESRREGERLLAEVVRMDEEFARQAHEEEVQVKGYTRREVGAIERQT</sequence>
<feature type="region of interest" description="Disordered" evidence="1">
    <location>
        <begin position="266"/>
        <end position="289"/>
    </location>
</feature>
<feature type="region of interest" description="Disordered" evidence="1">
    <location>
        <begin position="509"/>
        <end position="555"/>
    </location>
</feature>
<dbReference type="EMBL" id="VICG01000005">
    <property type="protein sequence ID" value="KAA8571722.1"/>
    <property type="molecule type" value="Genomic_DNA"/>
</dbReference>
<keyword evidence="2" id="KW-1133">Transmembrane helix</keyword>
<reference evidence="3 4" key="1">
    <citation type="submission" date="2019-06" db="EMBL/GenBank/DDBJ databases">
        <title>Genome Sequence of the Brown Rot Fungal Pathogen Monilinia fructicola.</title>
        <authorList>
            <person name="De Miccolis Angelini R.M."/>
            <person name="Landi L."/>
            <person name="Abate D."/>
            <person name="Pollastro S."/>
            <person name="Romanazzi G."/>
            <person name="Faretra F."/>
        </authorList>
    </citation>
    <scope>NUCLEOTIDE SEQUENCE [LARGE SCALE GENOMIC DNA]</scope>
    <source>
        <strain evidence="3 4">Mfrc123</strain>
    </source>
</reference>
<evidence type="ECO:0000313" key="4">
    <source>
        <dbReference type="Proteomes" id="UP000322873"/>
    </source>
</evidence>
<name>A0A5M9JVA9_MONFR</name>
<feature type="region of interest" description="Disordered" evidence="1">
    <location>
        <begin position="60"/>
        <end position="84"/>
    </location>
</feature>
<protein>
    <submittedName>
        <fullName evidence="3">Uncharacterized protein</fullName>
    </submittedName>
</protein>
<gene>
    <name evidence="3" type="ORF">EYC84_001701</name>
</gene>